<evidence type="ECO:0000256" key="1">
    <source>
        <dbReference type="ARBA" id="ARBA00007365"/>
    </source>
</evidence>
<comment type="function">
    <text evidence="4">PPIases accelerate the folding of proteins. It catalyzes the cis-trans isomerization of proline imidic peptide bonds in oligopeptides.</text>
</comment>
<dbReference type="GO" id="GO:0016853">
    <property type="term" value="F:isomerase activity"/>
    <property type="evidence" value="ECO:0007669"/>
    <property type="project" value="UniProtKB-KW"/>
</dbReference>
<evidence type="ECO:0000313" key="7">
    <source>
        <dbReference type="Proteomes" id="UP000017548"/>
    </source>
</evidence>
<organism evidence="6 7">
    <name type="scientific">Shewanella decolorationis S12</name>
    <dbReference type="NCBI Taxonomy" id="1353536"/>
    <lineage>
        <taxon>Bacteria</taxon>
        <taxon>Pseudomonadati</taxon>
        <taxon>Pseudomonadota</taxon>
        <taxon>Gammaproteobacteria</taxon>
        <taxon>Alteromonadales</taxon>
        <taxon>Shewanellaceae</taxon>
        <taxon>Shewanella</taxon>
    </lineage>
</organism>
<comment type="catalytic activity">
    <reaction evidence="4">
        <text>[protein]-peptidylproline (omega=180) = [protein]-peptidylproline (omega=0)</text>
        <dbReference type="Rhea" id="RHEA:16237"/>
        <dbReference type="Rhea" id="RHEA-COMP:10747"/>
        <dbReference type="Rhea" id="RHEA-COMP:10748"/>
        <dbReference type="ChEBI" id="CHEBI:83833"/>
        <dbReference type="ChEBI" id="CHEBI:83834"/>
        <dbReference type="EC" id="5.2.1.8"/>
    </reaction>
</comment>
<dbReference type="Proteomes" id="UP000017548">
    <property type="component" value="Unassembled WGS sequence"/>
</dbReference>
<evidence type="ECO:0000256" key="4">
    <source>
        <dbReference type="RuleBase" id="RU363019"/>
    </source>
</evidence>
<dbReference type="CDD" id="cd01920">
    <property type="entry name" value="cyclophilin_EcCYP_like"/>
    <property type="match status" value="1"/>
</dbReference>
<dbReference type="Pfam" id="PF00160">
    <property type="entry name" value="Pro_isomerase"/>
    <property type="match status" value="1"/>
</dbReference>
<evidence type="ECO:0000256" key="2">
    <source>
        <dbReference type="ARBA" id="ARBA00023110"/>
    </source>
</evidence>
<proteinExistence type="inferred from homology"/>
<evidence type="ECO:0000256" key="3">
    <source>
        <dbReference type="ARBA" id="ARBA00023235"/>
    </source>
</evidence>
<accession>A0ABP2Z7K0</accession>
<dbReference type="InterPro" id="IPR020892">
    <property type="entry name" value="Cyclophilin-type_PPIase_CS"/>
</dbReference>
<sequence>MIANPKQILGTKALSELTAYQRINSKIAEANMTIIFTTNLGDISIELDMERAPVTAKNFIRYCQEGFYEHTIFHRVIKGFMIQGGGFTAKMKEKPTHESIVNEANKGLSNVFGTIAMARTDAPHSATAQFFINTANNEFLDHTATTNNGWGYAVFGKVTAGLEVVLQIEGVKTTRVAGHEDVPREPIIIEKVTIVE</sequence>
<name>A0ABP2Z7K0_9GAMM</name>
<dbReference type="EMBL" id="AXZL01000038">
    <property type="protein sequence ID" value="ESE42992.1"/>
    <property type="molecule type" value="Genomic_DNA"/>
</dbReference>
<dbReference type="EC" id="5.2.1.8" evidence="4"/>
<dbReference type="PROSITE" id="PS50072">
    <property type="entry name" value="CSA_PPIASE_2"/>
    <property type="match status" value="1"/>
</dbReference>
<dbReference type="SUPFAM" id="SSF50891">
    <property type="entry name" value="Cyclophilin-like"/>
    <property type="match status" value="1"/>
</dbReference>
<comment type="similarity">
    <text evidence="1 4">Belongs to the cyclophilin-type PPIase family.</text>
</comment>
<feature type="domain" description="PPIase cyclophilin-type" evidence="5">
    <location>
        <begin position="38"/>
        <end position="194"/>
    </location>
</feature>
<dbReference type="PRINTS" id="PR00153">
    <property type="entry name" value="CSAPPISMRASE"/>
</dbReference>
<dbReference type="InterPro" id="IPR029000">
    <property type="entry name" value="Cyclophilin-like_dom_sf"/>
</dbReference>
<reference evidence="6 7" key="1">
    <citation type="journal article" date="2013" name="Genome Announc.">
        <title>Draft Genome Sequence of Shewanella decolorationis S12, a Dye-Degrading Bacterium Isolated from a Wastewater Treatment Plant.</title>
        <authorList>
            <person name="Xu M."/>
            <person name="Fang Y."/>
            <person name="Liu J."/>
            <person name="Chen X."/>
            <person name="Sun G."/>
            <person name="Guo J."/>
            <person name="Hua Z."/>
            <person name="Tu Q."/>
            <person name="Wu L."/>
            <person name="Zhou J."/>
            <person name="Liu X."/>
        </authorList>
    </citation>
    <scope>NUCLEOTIDE SEQUENCE [LARGE SCALE GENOMIC DNA]</scope>
    <source>
        <strain evidence="6 7">S12</strain>
    </source>
</reference>
<gene>
    <name evidence="6" type="ORF">SHD_0367</name>
</gene>
<dbReference type="PANTHER" id="PTHR43246">
    <property type="entry name" value="PEPTIDYL-PROLYL CIS-TRANS ISOMERASE CYP38, CHLOROPLASTIC"/>
    <property type="match status" value="1"/>
</dbReference>
<evidence type="ECO:0000313" key="6">
    <source>
        <dbReference type="EMBL" id="ESE42992.1"/>
    </source>
</evidence>
<evidence type="ECO:0000259" key="5">
    <source>
        <dbReference type="PROSITE" id="PS50072"/>
    </source>
</evidence>
<protein>
    <recommendedName>
        <fullName evidence="4">Peptidyl-prolyl cis-trans isomerase</fullName>
        <shortName evidence="4">PPIase</shortName>
        <ecNumber evidence="4">5.2.1.8</ecNumber>
    </recommendedName>
</protein>
<comment type="caution">
    <text evidence="6">The sequence shown here is derived from an EMBL/GenBank/DDBJ whole genome shotgun (WGS) entry which is preliminary data.</text>
</comment>
<keyword evidence="7" id="KW-1185">Reference proteome</keyword>
<dbReference type="InterPro" id="IPR044665">
    <property type="entry name" value="E_coli_cyclophilin_A-like"/>
</dbReference>
<keyword evidence="3 4" id="KW-0413">Isomerase</keyword>
<dbReference type="PROSITE" id="PS00170">
    <property type="entry name" value="CSA_PPIASE_1"/>
    <property type="match status" value="1"/>
</dbReference>
<dbReference type="InterPro" id="IPR002130">
    <property type="entry name" value="Cyclophilin-type_PPIase_dom"/>
</dbReference>
<keyword evidence="2 4" id="KW-0697">Rotamase</keyword>
<dbReference type="Gene3D" id="2.40.100.10">
    <property type="entry name" value="Cyclophilin-like"/>
    <property type="match status" value="1"/>
</dbReference>